<dbReference type="SUPFAM" id="SSF55031">
    <property type="entry name" value="Bacterial exopeptidase dimerisation domain"/>
    <property type="match status" value="1"/>
</dbReference>
<reference evidence="3" key="1">
    <citation type="submission" date="2022-06" db="EMBL/GenBank/DDBJ databases">
        <title>Sneathiella actinostolidae sp. nov., isolated from a sea anemonein the Western Pacific Ocean.</title>
        <authorList>
            <person name="Wei M.J."/>
        </authorList>
    </citation>
    <scope>NUCLEOTIDE SEQUENCE</scope>
    <source>
        <strain evidence="3">PHK-P5</strain>
    </source>
</reference>
<evidence type="ECO:0000256" key="1">
    <source>
        <dbReference type="ARBA" id="ARBA00022801"/>
    </source>
</evidence>
<name>A0ABY4W6Q3_9PROT</name>
<dbReference type="InterPro" id="IPR036264">
    <property type="entry name" value="Bact_exopeptidase_dim_dom"/>
</dbReference>
<accession>A0ABY4W6Q3</accession>
<sequence length="394" mass="42997">MCKTTDTVRTCELDPSLRDYMVEFRHDVHRLPELGFREKRTSDCVAEALRSFNIEVFQNKGVVGVLKAGNSQRVIALRAELDALPIQETSTHDYASIVPKTMHACGHDGHMAMLLGAAKYLSETRAFDGTVIFIFQPNEENGLGAKAMLEEEVLARFGIEEIYAIHNLPGAPLGEISTRAGLICNSESLFEIEIKGQGGHASMPDVGVDTILVGSEVVQALQTIVARKLPPGSGAVVSVTEFITDGARNILPGLTILKGDVRAQNPEHRTKIERLMRQIATGVAATHDVEVHVKFQTEFIETINHSENAAAVVRVAKRVTNQVIADREPMSFSEDFAYFLAAIPGCLLLLGNGVEDVHGKPLHSSNYDFNDDALMIGARFWASLVAERLPIGDA</sequence>
<dbReference type="PIRSF" id="PIRSF005962">
    <property type="entry name" value="Pept_M20D_amidohydro"/>
    <property type="match status" value="1"/>
</dbReference>
<dbReference type="Pfam" id="PF01546">
    <property type="entry name" value="Peptidase_M20"/>
    <property type="match status" value="1"/>
</dbReference>
<dbReference type="Gene3D" id="3.40.630.10">
    <property type="entry name" value="Zn peptidases"/>
    <property type="match status" value="1"/>
</dbReference>
<organism evidence="3 4">
    <name type="scientific">Sneathiella marina</name>
    <dbReference type="NCBI Taxonomy" id="2950108"/>
    <lineage>
        <taxon>Bacteria</taxon>
        <taxon>Pseudomonadati</taxon>
        <taxon>Pseudomonadota</taxon>
        <taxon>Alphaproteobacteria</taxon>
        <taxon>Sneathiellales</taxon>
        <taxon>Sneathiellaceae</taxon>
        <taxon>Sneathiella</taxon>
    </lineage>
</organism>
<proteinExistence type="predicted"/>
<evidence type="ECO:0000259" key="2">
    <source>
        <dbReference type="Pfam" id="PF07687"/>
    </source>
</evidence>
<dbReference type="RefSeq" id="WP_251936323.1">
    <property type="nucleotide sequence ID" value="NZ_CP098747.1"/>
</dbReference>
<dbReference type="InterPro" id="IPR011650">
    <property type="entry name" value="Peptidase_M20_dimer"/>
</dbReference>
<dbReference type="Gene3D" id="3.30.70.360">
    <property type="match status" value="1"/>
</dbReference>
<dbReference type="PANTHER" id="PTHR11014">
    <property type="entry name" value="PEPTIDASE M20 FAMILY MEMBER"/>
    <property type="match status" value="1"/>
</dbReference>
<evidence type="ECO:0000313" key="3">
    <source>
        <dbReference type="EMBL" id="USG62504.1"/>
    </source>
</evidence>
<dbReference type="PANTHER" id="PTHR11014:SF63">
    <property type="entry name" value="METALLOPEPTIDASE, PUTATIVE (AFU_ORTHOLOGUE AFUA_6G09600)-RELATED"/>
    <property type="match status" value="1"/>
</dbReference>
<feature type="domain" description="Peptidase M20 dimerisation" evidence="2">
    <location>
        <begin position="190"/>
        <end position="282"/>
    </location>
</feature>
<gene>
    <name evidence="3" type="ORF">NBZ79_05895</name>
</gene>
<dbReference type="SUPFAM" id="SSF53187">
    <property type="entry name" value="Zn-dependent exopeptidases"/>
    <property type="match status" value="1"/>
</dbReference>
<dbReference type="InterPro" id="IPR017439">
    <property type="entry name" value="Amidohydrolase"/>
</dbReference>
<keyword evidence="4" id="KW-1185">Reference proteome</keyword>
<dbReference type="Pfam" id="PF07687">
    <property type="entry name" value="M20_dimer"/>
    <property type="match status" value="1"/>
</dbReference>
<protein>
    <submittedName>
        <fullName evidence="3">Amidohydrolase</fullName>
    </submittedName>
</protein>
<evidence type="ECO:0000313" key="4">
    <source>
        <dbReference type="Proteomes" id="UP001056291"/>
    </source>
</evidence>
<dbReference type="Proteomes" id="UP001056291">
    <property type="component" value="Chromosome"/>
</dbReference>
<keyword evidence="1" id="KW-0378">Hydrolase</keyword>
<dbReference type="NCBIfam" id="TIGR01891">
    <property type="entry name" value="amidohydrolases"/>
    <property type="match status" value="1"/>
</dbReference>
<dbReference type="InterPro" id="IPR002933">
    <property type="entry name" value="Peptidase_M20"/>
</dbReference>
<dbReference type="EMBL" id="CP098747">
    <property type="protein sequence ID" value="USG62504.1"/>
    <property type="molecule type" value="Genomic_DNA"/>
</dbReference>